<evidence type="ECO:0008006" key="3">
    <source>
        <dbReference type="Google" id="ProtNLM"/>
    </source>
</evidence>
<accession>A0A2K9E0H6</accession>
<dbReference type="KEGG" id="hsc:HVS_06755"/>
<name>A0A2K9E0H6_9FIRM</name>
<proteinExistence type="predicted"/>
<dbReference type="AlphaFoldDB" id="A0A2K9E0H6"/>
<organism evidence="1 2">
    <name type="scientific">Acetivibrio saccincola</name>
    <dbReference type="NCBI Taxonomy" id="1677857"/>
    <lineage>
        <taxon>Bacteria</taxon>
        <taxon>Bacillati</taxon>
        <taxon>Bacillota</taxon>
        <taxon>Clostridia</taxon>
        <taxon>Eubacteriales</taxon>
        <taxon>Oscillospiraceae</taxon>
        <taxon>Acetivibrio</taxon>
    </lineage>
</organism>
<protein>
    <recommendedName>
        <fullName evidence="3">DUF4351 domain-containing protein</fullName>
    </recommendedName>
</protein>
<dbReference type="EMBL" id="CP025197">
    <property type="protein sequence ID" value="AUG57277.1"/>
    <property type="molecule type" value="Genomic_DNA"/>
</dbReference>
<evidence type="ECO:0000313" key="1">
    <source>
        <dbReference type="EMBL" id="AUG57277.1"/>
    </source>
</evidence>
<reference evidence="1 2" key="1">
    <citation type="submission" date="2017-12" db="EMBL/GenBank/DDBJ databases">
        <title>Complete genome sequence of Herbivorax saccincola GGR1, a novel Cellulosome-producing hydrolytic bacterium in a thermophilic biogas plant, established by Illumina and Nanopore MinION sequencing.</title>
        <authorList>
            <person name="Pechtl A."/>
            <person name="Ruckert C."/>
            <person name="Koeck D.E."/>
            <person name="Maus I."/>
            <person name="Winkler A."/>
            <person name="Kalinowski J."/>
            <person name="Puhler A."/>
            <person name="Schwarz W.W."/>
            <person name="Zverlov V.V."/>
            <person name="Schluter A."/>
            <person name="Liebl W."/>
        </authorList>
    </citation>
    <scope>NUCLEOTIDE SEQUENCE [LARGE SCALE GENOMIC DNA]</scope>
    <source>
        <strain evidence="2">SR1</strain>
    </source>
</reference>
<dbReference type="Proteomes" id="UP000233534">
    <property type="component" value="Chromosome"/>
</dbReference>
<keyword evidence="2" id="KW-1185">Reference proteome</keyword>
<evidence type="ECO:0000313" key="2">
    <source>
        <dbReference type="Proteomes" id="UP000233534"/>
    </source>
</evidence>
<gene>
    <name evidence="1" type="ORF">HVS_06755</name>
</gene>
<sequence>METACQMNNCFSKCFKEKLLNTELGFLIKQEGVKEGIKEAILILLLKKADTLPDDIYNSIMNQENQSTLMEWVRLVSETQNMEQIRKVINGK</sequence>